<evidence type="ECO:0000313" key="8">
    <source>
        <dbReference type="EMBL" id="TDQ42270.1"/>
    </source>
</evidence>
<evidence type="ECO:0000256" key="1">
    <source>
        <dbReference type="ARBA" id="ARBA00001033"/>
    </source>
</evidence>
<dbReference type="GO" id="GO:0006020">
    <property type="term" value="P:inositol metabolic process"/>
    <property type="evidence" value="ECO:0007669"/>
    <property type="project" value="TreeGrafter"/>
</dbReference>
<dbReference type="PRINTS" id="PR00377">
    <property type="entry name" value="IMPHPHTASES"/>
</dbReference>
<proteinExistence type="predicted"/>
<dbReference type="FunFam" id="3.30.540.10:FF:000003">
    <property type="entry name" value="Inositol-1-monophosphatase"/>
    <property type="match status" value="1"/>
</dbReference>
<evidence type="ECO:0000256" key="6">
    <source>
        <dbReference type="ARBA" id="ARBA00022842"/>
    </source>
</evidence>
<evidence type="ECO:0000256" key="7">
    <source>
        <dbReference type="PIRSR" id="PIRSR600760-2"/>
    </source>
</evidence>
<evidence type="ECO:0000256" key="5">
    <source>
        <dbReference type="ARBA" id="ARBA00022801"/>
    </source>
</evidence>
<comment type="cofactor">
    <cofactor evidence="2 7">
        <name>Mg(2+)</name>
        <dbReference type="ChEBI" id="CHEBI:18420"/>
    </cofactor>
</comment>
<evidence type="ECO:0000256" key="4">
    <source>
        <dbReference type="ARBA" id="ARBA00022723"/>
    </source>
</evidence>
<dbReference type="GO" id="GO:0008934">
    <property type="term" value="F:inositol monophosphate 1-phosphatase activity"/>
    <property type="evidence" value="ECO:0007669"/>
    <property type="project" value="TreeGrafter"/>
</dbReference>
<evidence type="ECO:0000313" key="9">
    <source>
        <dbReference type="Proteomes" id="UP000295632"/>
    </source>
</evidence>
<keyword evidence="6 7" id="KW-0460">Magnesium</keyword>
<feature type="binding site" evidence="7">
    <location>
        <position position="92"/>
    </location>
    <ligand>
        <name>Mg(2+)</name>
        <dbReference type="ChEBI" id="CHEBI:18420"/>
        <label>1</label>
        <note>catalytic</note>
    </ligand>
</feature>
<organism evidence="8 9">
    <name type="scientific">Aureibacillus halotolerans</name>
    <dbReference type="NCBI Taxonomy" id="1508390"/>
    <lineage>
        <taxon>Bacteria</taxon>
        <taxon>Bacillati</taxon>
        <taxon>Bacillota</taxon>
        <taxon>Bacilli</taxon>
        <taxon>Bacillales</taxon>
        <taxon>Bacillaceae</taxon>
        <taxon>Aureibacillus</taxon>
    </lineage>
</organism>
<sequence>MDTKVWQERMAQATLWVREAGARIRKSMENPLHVETKSNANDLVTNMDKETEQFFVSRIQSHYPEHYILGEEGFGDQLETIEGTVWIIDPIDGTMNFVHQKRHFTISLGVYHDGVGMFGLVYDVMADDLYAAFNGEGATLNNAPLMGVNDADLHTAIVGLNANWLTTNEHMPADALHFLVQKARGVRSYGSAALEIVYVAAGFLDAYATMRLSPWDYAGGLIIAKEAGAVGTTLQGEPLNLLHKQSVLIATPKVHKEIVERLHGASS</sequence>
<dbReference type="GO" id="GO:0046854">
    <property type="term" value="P:phosphatidylinositol phosphate biosynthetic process"/>
    <property type="evidence" value="ECO:0007669"/>
    <property type="project" value="InterPro"/>
</dbReference>
<dbReference type="RefSeq" id="WP_133579152.1">
    <property type="nucleotide sequence ID" value="NZ_SNYJ01000002.1"/>
</dbReference>
<dbReference type="Proteomes" id="UP000295632">
    <property type="component" value="Unassembled WGS sequence"/>
</dbReference>
<dbReference type="InterPro" id="IPR020583">
    <property type="entry name" value="Inositol_monoP_metal-BS"/>
</dbReference>
<reference evidence="8 9" key="1">
    <citation type="submission" date="2019-03" db="EMBL/GenBank/DDBJ databases">
        <title>Genomic Encyclopedia of Type Strains, Phase IV (KMG-IV): sequencing the most valuable type-strain genomes for metagenomic binning, comparative biology and taxonomic classification.</title>
        <authorList>
            <person name="Goeker M."/>
        </authorList>
    </citation>
    <scope>NUCLEOTIDE SEQUENCE [LARGE SCALE GENOMIC DNA]</scope>
    <source>
        <strain evidence="8 9">DSM 28697</strain>
    </source>
</reference>
<keyword evidence="9" id="KW-1185">Reference proteome</keyword>
<protein>
    <recommendedName>
        <fullName evidence="3">inositol-phosphate phosphatase</fullName>
        <ecNumber evidence="3">3.1.3.25</ecNumber>
    </recommendedName>
</protein>
<keyword evidence="4 7" id="KW-0479">Metal-binding</keyword>
<dbReference type="EC" id="3.1.3.25" evidence="3"/>
<evidence type="ECO:0000256" key="3">
    <source>
        <dbReference type="ARBA" id="ARBA00013106"/>
    </source>
</evidence>
<dbReference type="Gene3D" id="3.40.190.80">
    <property type="match status" value="1"/>
</dbReference>
<gene>
    <name evidence="8" type="ORF">EV213_102301</name>
</gene>
<dbReference type="Pfam" id="PF00459">
    <property type="entry name" value="Inositol_P"/>
    <property type="match status" value="1"/>
</dbReference>
<accession>A0A4R6U6X4</accession>
<name>A0A4R6U6X4_9BACI</name>
<keyword evidence="5" id="KW-0378">Hydrolase</keyword>
<dbReference type="GO" id="GO:0007165">
    <property type="term" value="P:signal transduction"/>
    <property type="evidence" value="ECO:0007669"/>
    <property type="project" value="TreeGrafter"/>
</dbReference>
<dbReference type="InterPro" id="IPR000760">
    <property type="entry name" value="Inositol_monophosphatase-like"/>
</dbReference>
<dbReference type="PROSITE" id="PS00629">
    <property type="entry name" value="IMP_1"/>
    <property type="match status" value="1"/>
</dbReference>
<dbReference type="PROSITE" id="PS00630">
    <property type="entry name" value="IMP_2"/>
    <property type="match status" value="1"/>
</dbReference>
<evidence type="ECO:0000256" key="2">
    <source>
        <dbReference type="ARBA" id="ARBA00001946"/>
    </source>
</evidence>
<feature type="binding site" evidence="7">
    <location>
        <position position="216"/>
    </location>
    <ligand>
        <name>Mg(2+)</name>
        <dbReference type="ChEBI" id="CHEBI:18420"/>
        <label>1</label>
        <note>catalytic</note>
    </ligand>
</feature>
<comment type="caution">
    <text evidence="8">The sequence shown here is derived from an EMBL/GenBank/DDBJ whole genome shotgun (WGS) entry which is preliminary data.</text>
</comment>
<dbReference type="EMBL" id="SNYJ01000002">
    <property type="protein sequence ID" value="TDQ42270.1"/>
    <property type="molecule type" value="Genomic_DNA"/>
</dbReference>
<dbReference type="AlphaFoldDB" id="A0A4R6U6X4"/>
<feature type="binding site" evidence="7">
    <location>
        <position position="89"/>
    </location>
    <ligand>
        <name>Mg(2+)</name>
        <dbReference type="ChEBI" id="CHEBI:18420"/>
        <label>1</label>
        <note>catalytic</note>
    </ligand>
</feature>
<dbReference type="GO" id="GO:0046872">
    <property type="term" value="F:metal ion binding"/>
    <property type="evidence" value="ECO:0007669"/>
    <property type="project" value="UniProtKB-KW"/>
</dbReference>
<dbReference type="SUPFAM" id="SSF56655">
    <property type="entry name" value="Carbohydrate phosphatase"/>
    <property type="match status" value="1"/>
</dbReference>
<comment type="catalytic activity">
    <reaction evidence="1">
        <text>a myo-inositol phosphate + H2O = myo-inositol + phosphate</text>
        <dbReference type="Rhea" id="RHEA:24056"/>
        <dbReference type="ChEBI" id="CHEBI:15377"/>
        <dbReference type="ChEBI" id="CHEBI:17268"/>
        <dbReference type="ChEBI" id="CHEBI:43474"/>
        <dbReference type="ChEBI" id="CHEBI:84139"/>
        <dbReference type="EC" id="3.1.3.25"/>
    </reaction>
</comment>
<feature type="binding site" evidence="7">
    <location>
        <position position="91"/>
    </location>
    <ligand>
        <name>Mg(2+)</name>
        <dbReference type="ChEBI" id="CHEBI:18420"/>
        <label>1</label>
        <note>catalytic</note>
    </ligand>
</feature>
<feature type="binding site" evidence="7">
    <location>
        <position position="71"/>
    </location>
    <ligand>
        <name>Mg(2+)</name>
        <dbReference type="ChEBI" id="CHEBI:18420"/>
        <label>1</label>
        <note>catalytic</note>
    </ligand>
</feature>
<dbReference type="InterPro" id="IPR020550">
    <property type="entry name" value="Inositol_monophosphatase_CS"/>
</dbReference>
<dbReference type="OrthoDB" id="9772456at2"/>
<dbReference type="PANTHER" id="PTHR20854">
    <property type="entry name" value="INOSITOL MONOPHOSPHATASE"/>
    <property type="match status" value="1"/>
</dbReference>
<dbReference type="PANTHER" id="PTHR20854:SF4">
    <property type="entry name" value="INOSITOL-1-MONOPHOSPHATASE-RELATED"/>
    <property type="match status" value="1"/>
</dbReference>
<dbReference type="Gene3D" id="3.30.540.10">
    <property type="entry name" value="Fructose-1,6-Bisphosphatase, subunit A, domain 1"/>
    <property type="match status" value="1"/>
</dbReference>
<dbReference type="CDD" id="cd01637">
    <property type="entry name" value="IMPase_like"/>
    <property type="match status" value="1"/>
</dbReference>